<keyword evidence="2" id="KW-1185">Reference proteome</keyword>
<evidence type="ECO:0000313" key="1">
    <source>
        <dbReference type="EMBL" id="GAA4558191.1"/>
    </source>
</evidence>
<accession>A0ABP8S393</accession>
<name>A0ABP8S393_9PSEU</name>
<comment type="caution">
    <text evidence="1">The sequence shown here is derived from an EMBL/GenBank/DDBJ whole genome shotgun (WGS) entry which is preliminary data.</text>
</comment>
<dbReference type="EMBL" id="BAABGT010000109">
    <property type="protein sequence ID" value="GAA4558191.1"/>
    <property type="molecule type" value="Genomic_DNA"/>
</dbReference>
<dbReference type="Gene3D" id="3.50.50.60">
    <property type="entry name" value="FAD/NAD(P)-binding domain"/>
    <property type="match status" value="1"/>
</dbReference>
<protein>
    <recommendedName>
        <fullName evidence="3">NAD(P)-binding protein</fullName>
    </recommendedName>
</protein>
<sequence length="46" mass="4643">MSATTPDVDAVVIGAGFGGIDTLHKLRNELSLRVQAFEKGGGVGGT</sequence>
<dbReference type="Proteomes" id="UP001501598">
    <property type="component" value="Unassembled WGS sequence"/>
</dbReference>
<organism evidence="1 2">
    <name type="scientific">Pseudonocardia xishanensis</name>
    <dbReference type="NCBI Taxonomy" id="630995"/>
    <lineage>
        <taxon>Bacteria</taxon>
        <taxon>Bacillati</taxon>
        <taxon>Actinomycetota</taxon>
        <taxon>Actinomycetes</taxon>
        <taxon>Pseudonocardiales</taxon>
        <taxon>Pseudonocardiaceae</taxon>
        <taxon>Pseudonocardia</taxon>
    </lineage>
</organism>
<dbReference type="SUPFAM" id="SSF51905">
    <property type="entry name" value="FAD/NAD(P)-binding domain"/>
    <property type="match status" value="1"/>
</dbReference>
<reference evidence="2" key="1">
    <citation type="journal article" date="2019" name="Int. J. Syst. Evol. Microbiol.">
        <title>The Global Catalogue of Microorganisms (GCM) 10K type strain sequencing project: providing services to taxonomists for standard genome sequencing and annotation.</title>
        <authorList>
            <consortium name="The Broad Institute Genomics Platform"/>
            <consortium name="The Broad Institute Genome Sequencing Center for Infectious Disease"/>
            <person name="Wu L."/>
            <person name="Ma J."/>
        </authorList>
    </citation>
    <scope>NUCLEOTIDE SEQUENCE [LARGE SCALE GENOMIC DNA]</scope>
    <source>
        <strain evidence="2">JCM 17906</strain>
    </source>
</reference>
<dbReference type="InterPro" id="IPR036188">
    <property type="entry name" value="FAD/NAD-bd_sf"/>
</dbReference>
<gene>
    <name evidence="1" type="ORF">GCM10023175_63890</name>
</gene>
<evidence type="ECO:0008006" key="3">
    <source>
        <dbReference type="Google" id="ProtNLM"/>
    </source>
</evidence>
<evidence type="ECO:0000313" key="2">
    <source>
        <dbReference type="Proteomes" id="UP001501598"/>
    </source>
</evidence>
<proteinExistence type="predicted"/>
<dbReference type="RefSeq" id="WP_345426755.1">
    <property type="nucleotide sequence ID" value="NZ_BAABGT010000109.1"/>
</dbReference>